<dbReference type="RefSeq" id="WP_185889239.1">
    <property type="nucleotide sequence ID" value="NZ_CP060202.1"/>
</dbReference>
<dbReference type="EMBL" id="CP060202">
    <property type="protein sequence ID" value="QNH63360.1"/>
    <property type="molecule type" value="Genomic_DNA"/>
</dbReference>
<proteinExistence type="predicted"/>
<dbReference type="KEGG" id="hsk:H4317_06035"/>
<evidence type="ECO:0000313" key="1">
    <source>
        <dbReference type="EMBL" id="QNH63360.1"/>
    </source>
</evidence>
<sequence>MKNILIVLVAIGSGVVKCHAQILNKKNKSNDTPKCYVGINASNNRYEAFYRGSASAWPSTTLLRPWSASFGLAINSRLETGGHYMAQNEESKSESEGVNGNGLSISTKLYDKRQSWVLPLMVRYSLYRKSKGRFNIDILGGITLLSDRFVAELTRTEGPEVIAYRYNEGKGLNIYASTGVGARYLFGKRLEVVGDISFSRVLKNVEPDVHRLLLGNSTGLTRSNSIGLRYRFNFKIDKPAPKEDAME</sequence>
<dbReference type="Proteomes" id="UP000515489">
    <property type="component" value="Chromosome"/>
</dbReference>
<protein>
    <recommendedName>
        <fullName evidence="3">PorT family protein</fullName>
    </recommendedName>
</protein>
<reference evidence="1 2" key="1">
    <citation type="submission" date="2020-08" db="EMBL/GenBank/DDBJ databases">
        <title>Hymenobacter sp. S2-20-2 genome sequencing.</title>
        <authorList>
            <person name="Jin L."/>
        </authorList>
    </citation>
    <scope>NUCLEOTIDE SEQUENCE [LARGE SCALE GENOMIC DNA]</scope>
    <source>
        <strain evidence="1 2">S2-20-2</strain>
    </source>
</reference>
<organism evidence="1 2">
    <name type="scientific">Hymenobacter sediminicola</name>
    <dbReference type="NCBI Taxonomy" id="2761579"/>
    <lineage>
        <taxon>Bacteria</taxon>
        <taxon>Pseudomonadati</taxon>
        <taxon>Bacteroidota</taxon>
        <taxon>Cytophagia</taxon>
        <taxon>Cytophagales</taxon>
        <taxon>Hymenobacteraceae</taxon>
        <taxon>Hymenobacter</taxon>
    </lineage>
</organism>
<accession>A0A7G7WAG7</accession>
<dbReference type="AlphaFoldDB" id="A0A7G7WAG7"/>
<evidence type="ECO:0000313" key="2">
    <source>
        <dbReference type="Proteomes" id="UP000515489"/>
    </source>
</evidence>
<name>A0A7G7WAG7_9BACT</name>
<keyword evidence="2" id="KW-1185">Reference proteome</keyword>
<evidence type="ECO:0008006" key="3">
    <source>
        <dbReference type="Google" id="ProtNLM"/>
    </source>
</evidence>
<gene>
    <name evidence="1" type="ORF">H4317_06035</name>
</gene>